<dbReference type="InterPro" id="IPR050109">
    <property type="entry name" value="HTH-type_TetR-like_transc_reg"/>
</dbReference>
<organism evidence="6 7">
    <name type="scientific">candidate division KSB3 bacterium</name>
    <dbReference type="NCBI Taxonomy" id="2044937"/>
    <lineage>
        <taxon>Bacteria</taxon>
        <taxon>candidate division KSB3</taxon>
    </lineage>
</organism>
<evidence type="ECO:0000259" key="5">
    <source>
        <dbReference type="PROSITE" id="PS50977"/>
    </source>
</evidence>
<dbReference type="FunFam" id="1.10.10.60:FF:000141">
    <property type="entry name" value="TetR family transcriptional regulator"/>
    <property type="match status" value="1"/>
</dbReference>
<gene>
    <name evidence="6" type="ORF">CSB45_10320</name>
</gene>
<feature type="DNA-binding region" description="H-T-H motif" evidence="4">
    <location>
        <begin position="35"/>
        <end position="54"/>
    </location>
</feature>
<dbReference type="AlphaFoldDB" id="A0A2G6E3J0"/>
<dbReference type="PROSITE" id="PS01081">
    <property type="entry name" value="HTH_TETR_1"/>
    <property type="match status" value="1"/>
</dbReference>
<dbReference type="PANTHER" id="PTHR30055:SF234">
    <property type="entry name" value="HTH-TYPE TRANSCRIPTIONAL REGULATOR BETI"/>
    <property type="match status" value="1"/>
</dbReference>
<proteinExistence type="predicted"/>
<dbReference type="InterPro" id="IPR009057">
    <property type="entry name" value="Homeodomain-like_sf"/>
</dbReference>
<reference evidence="6 7" key="1">
    <citation type="submission" date="2017-10" db="EMBL/GenBank/DDBJ databases">
        <title>Novel microbial diversity and functional potential in the marine mammal oral microbiome.</title>
        <authorList>
            <person name="Dudek N.K."/>
            <person name="Sun C.L."/>
            <person name="Burstein D."/>
            <person name="Kantor R.S."/>
            <person name="Aliaga Goltsman D.S."/>
            <person name="Bik E.M."/>
            <person name="Thomas B.C."/>
            <person name="Banfield J.F."/>
            <person name="Relman D.A."/>
        </authorList>
    </citation>
    <scope>NUCLEOTIDE SEQUENCE [LARGE SCALE GENOMIC DNA]</scope>
    <source>
        <strain evidence="6">DOLZORAL124_49_17</strain>
    </source>
</reference>
<dbReference type="EMBL" id="PDPS01000032">
    <property type="protein sequence ID" value="PID56620.1"/>
    <property type="molecule type" value="Genomic_DNA"/>
</dbReference>
<keyword evidence="2 4" id="KW-0238">DNA-binding</keyword>
<evidence type="ECO:0000313" key="6">
    <source>
        <dbReference type="EMBL" id="PID56620.1"/>
    </source>
</evidence>
<evidence type="ECO:0000313" key="7">
    <source>
        <dbReference type="Proteomes" id="UP000229740"/>
    </source>
</evidence>
<dbReference type="GO" id="GO:0003700">
    <property type="term" value="F:DNA-binding transcription factor activity"/>
    <property type="evidence" value="ECO:0007669"/>
    <property type="project" value="TreeGrafter"/>
</dbReference>
<evidence type="ECO:0000256" key="4">
    <source>
        <dbReference type="PROSITE-ProRule" id="PRU00335"/>
    </source>
</evidence>
<dbReference type="InterPro" id="IPR036271">
    <property type="entry name" value="Tet_transcr_reg_TetR-rel_C_sf"/>
</dbReference>
<evidence type="ECO:0000256" key="3">
    <source>
        <dbReference type="ARBA" id="ARBA00023163"/>
    </source>
</evidence>
<evidence type="ECO:0000256" key="2">
    <source>
        <dbReference type="ARBA" id="ARBA00023125"/>
    </source>
</evidence>
<dbReference type="PANTHER" id="PTHR30055">
    <property type="entry name" value="HTH-TYPE TRANSCRIPTIONAL REGULATOR RUTR"/>
    <property type="match status" value="1"/>
</dbReference>
<dbReference type="SUPFAM" id="SSF48498">
    <property type="entry name" value="Tetracyclin repressor-like, C-terminal domain"/>
    <property type="match status" value="1"/>
</dbReference>
<keyword evidence="3" id="KW-0804">Transcription</keyword>
<dbReference type="PRINTS" id="PR00455">
    <property type="entry name" value="HTHTETR"/>
</dbReference>
<accession>A0A2G6E3J0</accession>
<dbReference type="PROSITE" id="PS50977">
    <property type="entry name" value="HTH_TETR_2"/>
    <property type="match status" value="1"/>
</dbReference>
<dbReference type="Gene3D" id="1.10.357.10">
    <property type="entry name" value="Tetracycline Repressor, domain 2"/>
    <property type="match status" value="1"/>
</dbReference>
<dbReference type="InterPro" id="IPR001647">
    <property type="entry name" value="HTH_TetR"/>
</dbReference>
<dbReference type="GO" id="GO:0000976">
    <property type="term" value="F:transcription cis-regulatory region binding"/>
    <property type="evidence" value="ECO:0007669"/>
    <property type="project" value="TreeGrafter"/>
</dbReference>
<dbReference type="Pfam" id="PF00440">
    <property type="entry name" value="TetR_N"/>
    <property type="match status" value="1"/>
</dbReference>
<dbReference type="InterPro" id="IPR023772">
    <property type="entry name" value="DNA-bd_HTH_TetR-type_CS"/>
</dbReference>
<evidence type="ECO:0000256" key="1">
    <source>
        <dbReference type="ARBA" id="ARBA00023015"/>
    </source>
</evidence>
<dbReference type="Gene3D" id="1.10.10.60">
    <property type="entry name" value="Homeodomain-like"/>
    <property type="match status" value="1"/>
</dbReference>
<keyword evidence="1" id="KW-0805">Transcription regulation</keyword>
<comment type="caution">
    <text evidence="6">The sequence shown here is derived from an EMBL/GenBank/DDBJ whole genome shotgun (WGS) entry which is preliminary data.</text>
</comment>
<protein>
    <recommendedName>
        <fullName evidence="5">HTH tetR-type domain-containing protein</fullName>
    </recommendedName>
</protein>
<dbReference type="SUPFAM" id="SSF46689">
    <property type="entry name" value="Homeodomain-like"/>
    <property type="match status" value="1"/>
</dbReference>
<name>A0A2G6E3J0_9BACT</name>
<dbReference type="Proteomes" id="UP000229740">
    <property type="component" value="Unassembled WGS sequence"/>
</dbReference>
<feature type="domain" description="HTH tetR-type" evidence="5">
    <location>
        <begin position="12"/>
        <end position="72"/>
    </location>
</feature>
<sequence length="213" mass="24589">MGVQERREREKQARQDAILEAAQEIFFAKGLDQATIDEVAERAELSKGAIYLYFKSKEELYISVLLKGLDILIMQLREVKAHPRGKSAGEIIREMKEMYYHFFKKYPEYFYIHSLLYHGRVKKKVAPSIWKATHQKVWDALQIVAEIIQSGIDAGTFRNMDCWKAANSFWGSATGVMMMLDDSELQDIVAIPVKEQLDDTIELLIDSLSQHKN</sequence>